<reference evidence="2" key="1">
    <citation type="submission" date="2016-10" db="EMBL/GenBank/DDBJ databases">
        <authorList>
            <person name="Varghese N."/>
            <person name="Submissions S."/>
        </authorList>
    </citation>
    <scope>NUCLEOTIDE SEQUENCE [LARGE SCALE GENOMIC DNA]</scope>
    <source>
        <strain evidence="2">CGMCC 4.6825</strain>
    </source>
</reference>
<dbReference type="EMBL" id="FOGO01000007">
    <property type="protein sequence ID" value="SES04409.1"/>
    <property type="molecule type" value="Genomic_DNA"/>
</dbReference>
<evidence type="ECO:0000313" key="2">
    <source>
        <dbReference type="Proteomes" id="UP000182841"/>
    </source>
</evidence>
<dbReference type="Proteomes" id="UP000182841">
    <property type="component" value="Unassembled WGS sequence"/>
</dbReference>
<protein>
    <submittedName>
        <fullName evidence="1">Uncharacterized protein</fullName>
    </submittedName>
</protein>
<name>A0A1H9U4W0_9ACTN</name>
<dbReference type="AlphaFoldDB" id="A0A1H9U4W0"/>
<keyword evidence="2" id="KW-1185">Reference proteome</keyword>
<sequence>MTRPRKRTHTSHIQAAARLREHPGMWMQVAVYPVAYSARGAAHRIRTAYRLPAYAPAGAFEARVEQIDEGTAVVARWLGAQVEADLWQAAALAAVHAGGDPR</sequence>
<dbReference type="OrthoDB" id="4330021at2"/>
<accession>A0A1H9U4W0</accession>
<evidence type="ECO:0000313" key="1">
    <source>
        <dbReference type="EMBL" id="SES04409.1"/>
    </source>
</evidence>
<gene>
    <name evidence="1" type="ORF">SAMN05421870_107330</name>
</gene>
<dbReference type="RefSeq" id="WP_075001241.1">
    <property type="nucleotide sequence ID" value="NZ_FOGO01000007.1"/>
</dbReference>
<organism evidence="1 2">
    <name type="scientific">Streptomyces qinglanensis</name>
    <dbReference type="NCBI Taxonomy" id="943816"/>
    <lineage>
        <taxon>Bacteria</taxon>
        <taxon>Bacillati</taxon>
        <taxon>Actinomycetota</taxon>
        <taxon>Actinomycetes</taxon>
        <taxon>Kitasatosporales</taxon>
        <taxon>Streptomycetaceae</taxon>
        <taxon>Streptomyces</taxon>
    </lineage>
</organism>
<proteinExistence type="predicted"/>